<keyword evidence="5 10" id="KW-0479">Metal-binding</keyword>
<dbReference type="SMART" id="SM01329">
    <property type="entry name" value="Iso_dh"/>
    <property type="match status" value="1"/>
</dbReference>
<gene>
    <name evidence="16" type="ORF">RRG08_014111</name>
</gene>
<keyword evidence="17" id="KW-1185">Reference proteome</keyword>
<feature type="binding site" evidence="14">
    <location>
        <position position="81"/>
    </location>
    <ligand>
        <name>NADP(+)</name>
        <dbReference type="ChEBI" id="CHEBI:58349"/>
    </ligand>
</feature>
<dbReference type="GO" id="GO:0051287">
    <property type="term" value="F:NAD binding"/>
    <property type="evidence" value="ECO:0007669"/>
    <property type="project" value="InterPro"/>
</dbReference>
<feature type="binding site" evidence="14">
    <location>
        <position position="259"/>
    </location>
    <ligand>
        <name>NADP(+)</name>
        <dbReference type="ChEBI" id="CHEBI:58349"/>
    </ligand>
</feature>
<dbReference type="GO" id="GO:0005777">
    <property type="term" value="C:peroxisome"/>
    <property type="evidence" value="ECO:0007669"/>
    <property type="project" value="TreeGrafter"/>
</dbReference>
<dbReference type="InterPro" id="IPR004790">
    <property type="entry name" value="Isocitrate_DH_NADP"/>
</dbReference>
<evidence type="ECO:0000256" key="10">
    <source>
        <dbReference type="PIRNR" id="PIRNR000108"/>
    </source>
</evidence>
<feature type="site" description="Critical for catalysis" evidence="11">
    <location>
        <position position="211"/>
    </location>
</feature>
<evidence type="ECO:0000256" key="5">
    <source>
        <dbReference type="ARBA" id="ARBA00022723"/>
    </source>
</evidence>
<feature type="binding site" evidence="12">
    <location>
        <position position="108"/>
    </location>
    <ligand>
        <name>D-threo-isocitrate</name>
        <dbReference type="ChEBI" id="CHEBI:15562"/>
    </ligand>
</feature>
<sequence>MGKIKGGSVVEMQGDEMTRIIWDKIKEKLILPFVDLDIHFFDLGIENRDATDDQVTIECAEAIKKYNVGIKCATITPDEKRVEEFKLKKMWKSPNGTIRNILGGTVFREAIICKNIPRLVPGWTKSIVIGRHAFGDQYRATDFVVPGPGKVTMKFEPTEGGETQEFTIFNFEESGGVAMGMYNTDKSITDFANSSFQFALQKGWPLYLSTKNTIMKKYDGRFKDIFQDIYEKQYRKDFEAKGIWYEHRLIDDMVAYCMKSDGGFVWACKNYDGDVQSDSVAQGFGSLGMMTSVLVCPDGKTVEAEAAHGTVTRHFRFHQQGKETSTNSIASIFAWTRGLAHRAKLDSNTELAKFAANLEAVCVETIESGIMTKDLAICIKGLSNVTRADYQETFEFLDSLAENLTKKMAASS</sequence>
<reference evidence="16" key="1">
    <citation type="journal article" date="2023" name="G3 (Bethesda)">
        <title>A reference genome for the long-term kleptoplast-retaining sea slug Elysia crispata morphotype clarki.</title>
        <authorList>
            <person name="Eastman K.E."/>
            <person name="Pendleton A.L."/>
            <person name="Shaikh M.A."/>
            <person name="Suttiyut T."/>
            <person name="Ogas R."/>
            <person name="Tomko P."/>
            <person name="Gavelis G."/>
            <person name="Widhalm J.R."/>
            <person name="Wisecaver J.H."/>
        </authorList>
    </citation>
    <scope>NUCLEOTIDE SEQUENCE</scope>
    <source>
        <strain evidence="16">ECLA1</strain>
    </source>
</reference>
<feature type="binding site" evidence="12">
    <location>
        <position position="76"/>
    </location>
    <ligand>
        <name>D-threo-isocitrate</name>
        <dbReference type="ChEBI" id="CHEBI:15562"/>
    </ligand>
</feature>
<dbReference type="Proteomes" id="UP001283361">
    <property type="component" value="Unassembled WGS sequence"/>
</dbReference>
<dbReference type="InterPro" id="IPR019818">
    <property type="entry name" value="IsoCit/isopropylmalate_DH_CS"/>
</dbReference>
<dbReference type="AlphaFoldDB" id="A0AAE0ZXH1"/>
<evidence type="ECO:0000256" key="11">
    <source>
        <dbReference type="PIRSR" id="PIRSR000108-1"/>
    </source>
</evidence>
<dbReference type="SUPFAM" id="SSF53659">
    <property type="entry name" value="Isocitrate/Isopropylmalate dehydrogenase-like"/>
    <property type="match status" value="1"/>
</dbReference>
<keyword evidence="3" id="KW-0329">Glyoxylate bypass</keyword>
<evidence type="ECO:0000256" key="4">
    <source>
        <dbReference type="ARBA" id="ARBA00022532"/>
    </source>
</evidence>
<evidence type="ECO:0000259" key="15">
    <source>
        <dbReference type="SMART" id="SM01329"/>
    </source>
</evidence>
<dbReference type="GO" id="GO:0006099">
    <property type="term" value="P:tricarboxylic acid cycle"/>
    <property type="evidence" value="ECO:0007669"/>
    <property type="project" value="UniProtKB-KW"/>
</dbReference>
<evidence type="ECO:0000256" key="9">
    <source>
        <dbReference type="ARBA" id="ARBA00023211"/>
    </source>
</evidence>
<feature type="binding site" evidence="13">
    <location>
        <position position="251"/>
    </location>
    <ligand>
        <name>Mn(2+)</name>
        <dbReference type="ChEBI" id="CHEBI:29035"/>
    </ligand>
</feature>
<dbReference type="Pfam" id="PF00180">
    <property type="entry name" value="Iso_dh"/>
    <property type="match status" value="1"/>
</dbReference>
<dbReference type="EMBL" id="JAWDGP010003081">
    <property type="protein sequence ID" value="KAK3777365.1"/>
    <property type="molecule type" value="Genomic_DNA"/>
</dbReference>
<feature type="binding site" evidence="14">
    <location>
        <position position="327"/>
    </location>
    <ligand>
        <name>NADP(+)</name>
        <dbReference type="ChEBI" id="CHEBI:58349"/>
    </ligand>
</feature>
<comment type="caution">
    <text evidence="16">The sequence shown here is derived from an EMBL/GenBank/DDBJ whole genome shotgun (WGS) entry which is preliminary data.</text>
</comment>
<keyword evidence="9 10" id="KW-0464">Manganese</keyword>
<dbReference type="PANTHER" id="PTHR11822">
    <property type="entry name" value="NADP-SPECIFIC ISOCITRATE DEHYDROGENASE"/>
    <property type="match status" value="1"/>
</dbReference>
<keyword evidence="6 10" id="KW-0460">Magnesium</keyword>
<dbReference type="FunFam" id="3.40.718.10:FF:000002">
    <property type="entry name" value="Isocitrate dehydrogenase [NADP]"/>
    <property type="match status" value="1"/>
</dbReference>
<accession>A0AAE0ZXH1</accession>
<dbReference type="NCBIfam" id="TIGR00127">
    <property type="entry name" value="nadp_idh_euk"/>
    <property type="match status" value="1"/>
</dbReference>
<feature type="binding site" evidence="12">
    <location>
        <position position="131"/>
    </location>
    <ligand>
        <name>D-threo-isocitrate</name>
        <dbReference type="ChEBI" id="CHEBI:15562"/>
    </ligand>
</feature>
<comment type="cofactor">
    <cofactor evidence="10 13">
        <name>Mg(2+)</name>
        <dbReference type="ChEBI" id="CHEBI:18420"/>
    </cofactor>
    <cofactor evidence="10 13">
        <name>Mn(2+)</name>
        <dbReference type="ChEBI" id="CHEBI:29035"/>
    </cofactor>
    <text evidence="10 13">Binds 1 Mg(2+) or Mn(2+) ion per subunit.</text>
</comment>
<keyword evidence="4 10" id="KW-0816">Tricarboxylic acid cycle</keyword>
<comment type="similarity">
    <text evidence="2 10">Belongs to the isocitrate and isopropylmalate dehydrogenases family.</text>
</comment>
<dbReference type="Gene3D" id="3.40.718.10">
    <property type="entry name" value="Isopropylmalate Dehydrogenase"/>
    <property type="match status" value="1"/>
</dbReference>
<dbReference type="EC" id="1.1.1.42" evidence="10"/>
<proteinExistence type="inferred from homology"/>
<protein>
    <recommendedName>
        <fullName evidence="10">Isocitrate dehydrogenase [NADP]</fullName>
        <ecNumber evidence="10">1.1.1.42</ecNumber>
    </recommendedName>
</protein>
<dbReference type="GO" id="GO:0005739">
    <property type="term" value="C:mitochondrion"/>
    <property type="evidence" value="ECO:0007669"/>
    <property type="project" value="TreeGrafter"/>
</dbReference>
<evidence type="ECO:0000256" key="13">
    <source>
        <dbReference type="PIRSR" id="PIRSR000108-3"/>
    </source>
</evidence>
<evidence type="ECO:0000256" key="6">
    <source>
        <dbReference type="ARBA" id="ARBA00022842"/>
    </source>
</evidence>
<feature type="binding site" evidence="14">
    <location>
        <begin position="74"/>
        <end position="76"/>
    </location>
    <ligand>
        <name>NADP(+)</name>
        <dbReference type="ChEBI" id="CHEBI:58349"/>
    </ligand>
</feature>
<keyword evidence="7 10" id="KW-0521">NADP</keyword>
<dbReference type="GO" id="GO:0000287">
    <property type="term" value="F:magnesium ion binding"/>
    <property type="evidence" value="ECO:0007669"/>
    <property type="project" value="InterPro"/>
</dbReference>
<dbReference type="GO" id="GO:0006739">
    <property type="term" value="P:NADP+ metabolic process"/>
    <property type="evidence" value="ECO:0007669"/>
    <property type="project" value="TreeGrafter"/>
</dbReference>
<evidence type="ECO:0000313" key="17">
    <source>
        <dbReference type="Proteomes" id="UP001283361"/>
    </source>
</evidence>
<dbReference type="PIRSF" id="PIRSF000108">
    <property type="entry name" value="IDH_NADP"/>
    <property type="match status" value="1"/>
</dbReference>
<dbReference type="InterPro" id="IPR024084">
    <property type="entry name" value="IsoPropMal-DH-like_dom"/>
</dbReference>
<dbReference type="GO" id="GO:0005829">
    <property type="term" value="C:cytosol"/>
    <property type="evidence" value="ECO:0007669"/>
    <property type="project" value="TreeGrafter"/>
</dbReference>
<evidence type="ECO:0000256" key="1">
    <source>
        <dbReference type="ARBA" id="ARBA00001936"/>
    </source>
</evidence>
<evidence type="ECO:0000256" key="7">
    <source>
        <dbReference type="ARBA" id="ARBA00022857"/>
    </source>
</evidence>
<evidence type="ECO:0000313" key="16">
    <source>
        <dbReference type="EMBL" id="KAK3777365.1"/>
    </source>
</evidence>
<comment type="catalytic activity">
    <reaction evidence="10">
        <text>D-threo-isocitrate + NADP(+) = 2-oxoglutarate + CO2 + NADPH</text>
        <dbReference type="Rhea" id="RHEA:19629"/>
        <dbReference type="ChEBI" id="CHEBI:15562"/>
        <dbReference type="ChEBI" id="CHEBI:16526"/>
        <dbReference type="ChEBI" id="CHEBI:16810"/>
        <dbReference type="ChEBI" id="CHEBI:57783"/>
        <dbReference type="ChEBI" id="CHEBI:58349"/>
        <dbReference type="EC" id="1.1.1.42"/>
    </reaction>
</comment>
<feature type="binding site" evidence="14">
    <location>
        <begin position="309"/>
        <end position="314"/>
    </location>
    <ligand>
        <name>NADP(+)</name>
        <dbReference type="ChEBI" id="CHEBI:58349"/>
    </ligand>
</feature>
<evidence type="ECO:0000256" key="12">
    <source>
        <dbReference type="PIRSR" id="PIRSR000108-2"/>
    </source>
</evidence>
<feature type="site" description="Critical for catalysis" evidence="11">
    <location>
        <position position="138"/>
    </location>
</feature>
<comment type="cofactor">
    <cofactor evidence="1">
        <name>Mn(2+)</name>
        <dbReference type="ChEBI" id="CHEBI:29035"/>
    </cofactor>
</comment>
<dbReference type="PANTHER" id="PTHR11822:SF21">
    <property type="entry name" value="ISOCITRATE DEHYDROGENASE [NADP], MITOCHONDRIAL"/>
    <property type="match status" value="1"/>
</dbReference>
<feature type="binding site" evidence="13">
    <location>
        <position position="274"/>
    </location>
    <ligand>
        <name>Mn(2+)</name>
        <dbReference type="ChEBI" id="CHEBI:29035"/>
    </ligand>
</feature>
<dbReference type="PROSITE" id="PS00470">
    <property type="entry name" value="IDH_IMDH"/>
    <property type="match status" value="1"/>
</dbReference>
<evidence type="ECO:0000256" key="8">
    <source>
        <dbReference type="ARBA" id="ARBA00023002"/>
    </source>
</evidence>
<evidence type="ECO:0000256" key="3">
    <source>
        <dbReference type="ARBA" id="ARBA00022435"/>
    </source>
</evidence>
<dbReference type="GO" id="GO:0004450">
    <property type="term" value="F:isocitrate dehydrogenase (NADP+) activity"/>
    <property type="evidence" value="ECO:0007669"/>
    <property type="project" value="UniProtKB-EC"/>
</dbReference>
<dbReference type="GO" id="GO:0006097">
    <property type="term" value="P:glyoxylate cycle"/>
    <property type="evidence" value="ECO:0007669"/>
    <property type="project" value="UniProtKB-KW"/>
</dbReference>
<evidence type="ECO:0000256" key="14">
    <source>
        <dbReference type="PIRSR" id="PIRSR000108-4"/>
    </source>
</evidence>
<dbReference type="GO" id="GO:0006102">
    <property type="term" value="P:isocitrate metabolic process"/>
    <property type="evidence" value="ECO:0007669"/>
    <property type="project" value="InterPro"/>
</dbReference>
<organism evidence="16 17">
    <name type="scientific">Elysia crispata</name>
    <name type="common">lettuce slug</name>
    <dbReference type="NCBI Taxonomy" id="231223"/>
    <lineage>
        <taxon>Eukaryota</taxon>
        <taxon>Metazoa</taxon>
        <taxon>Spiralia</taxon>
        <taxon>Lophotrochozoa</taxon>
        <taxon>Mollusca</taxon>
        <taxon>Gastropoda</taxon>
        <taxon>Heterobranchia</taxon>
        <taxon>Euthyneura</taxon>
        <taxon>Panpulmonata</taxon>
        <taxon>Sacoglossa</taxon>
        <taxon>Placobranchoidea</taxon>
        <taxon>Plakobranchidae</taxon>
        <taxon>Elysia</taxon>
    </lineage>
</organism>
<evidence type="ECO:0000256" key="2">
    <source>
        <dbReference type="ARBA" id="ARBA00007769"/>
    </source>
</evidence>
<feature type="binding site" evidence="12">
    <location>
        <begin position="93"/>
        <end position="99"/>
    </location>
    <ligand>
        <name>D-threo-isocitrate</name>
        <dbReference type="ChEBI" id="CHEBI:15562"/>
    </ligand>
</feature>
<feature type="domain" description="Isopropylmalate dehydrogenase-like" evidence="15">
    <location>
        <begin position="8"/>
        <end position="400"/>
    </location>
</feature>
<name>A0AAE0ZXH1_9GAST</name>
<keyword evidence="8 10" id="KW-0560">Oxidoreductase</keyword>
<dbReference type="NCBIfam" id="NF006156">
    <property type="entry name" value="PRK08299.1"/>
    <property type="match status" value="1"/>
</dbReference>